<evidence type="ECO:0000313" key="1">
    <source>
        <dbReference type="EMBL" id="TMS56545.1"/>
    </source>
</evidence>
<gene>
    <name evidence="1" type="ORF">MW7_015770</name>
</gene>
<dbReference type="Proteomes" id="UP000004277">
    <property type="component" value="Unassembled WGS sequence"/>
</dbReference>
<name>A0ACD3SK42_9BURK</name>
<proteinExistence type="predicted"/>
<reference evidence="1" key="1">
    <citation type="submission" date="2019-05" db="EMBL/GenBank/DDBJ databases">
        <title>Revised genome assembly of Burkholderiaceae (previously Ralstonia) sp. PBA.</title>
        <authorList>
            <person name="Gan H.M."/>
        </authorList>
    </citation>
    <scope>NUCLEOTIDE SEQUENCE</scope>
    <source>
        <strain evidence="1">PBA</strain>
    </source>
</reference>
<protein>
    <submittedName>
        <fullName evidence="1">Patatin-like phospholipase family protein</fullName>
    </submittedName>
</protein>
<organism evidence="1 2">
    <name type="scientific">Imbroritus primus</name>
    <dbReference type="NCBI Taxonomy" id="3058603"/>
    <lineage>
        <taxon>Bacteria</taxon>
        <taxon>Pseudomonadati</taxon>
        <taxon>Pseudomonadota</taxon>
        <taxon>Betaproteobacteria</taxon>
        <taxon>Burkholderiales</taxon>
        <taxon>Burkholderiaceae</taxon>
        <taxon>Imbroritus</taxon>
    </lineage>
</organism>
<keyword evidence="2" id="KW-1185">Reference proteome</keyword>
<dbReference type="EMBL" id="AKCV02000026">
    <property type="protein sequence ID" value="TMS56545.1"/>
    <property type="molecule type" value="Genomic_DNA"/>
</dbReference>
<comment type="caution">
    <text evidence="1">The sequence shown here is derived from an EMBL/GenBank/DDBJ whole genome shotgun (WGS) entry which is preliminary data.</text>
</comment>
<evidence type="ECO:0000313" key="2">
    <source>
        <dbReference type="Proteomes" id="UP000004277"/>
    </source>
</evidence>
<sequence length="352" mass="39309">MTKTPSPSSKPINLALQGGGAHGAFTWGVLDALLEDGRCHFEGISGTSAGSMNAVVMLGGLLEGGTEMARERLAQFWFGVSQAGSPMSTVGQGPLGMLPGSAFGAVWPVQDWMRVWGTWWQAATQGSSYHPLRDLLEQHVDFERLRACRDVHVFIAATDVNNGNVRVFRTGELSSSVVLASACLPYLFPAVEVGGRHFWDGGYMGNPVLYPFFYETATCDILIVHVNPIERKDVPDQPQEVMERLNEITFNASLLREMRAIAFVQKLLEEDWLKPEYRDRLKYILLHSIRADEALGDLSSSSKLMTDWNFIQMLKERGRKAGKAWLKRHHADIGVRGTVDIRREFLRDDPNM</sequence>
<accession>A0ACD3SK42</accession>